<comment type="caution">
    <text evidence="1">The sequence shown here is derived from an EMBL/GenBank/DDBJ whole genome shotgun (WGS) entry which is preliminary data.</text>
</comment>
<evidence type="ECO:0000313" key="2">
    <source>
        <dbReference type="Proteomes" id="UP001062846"/>
    </source>
</evidence>
<organism evidence="1 2">
    <name type="scientific">Rhododendron molle</name>
    <name type="common">Chinese azalea</name>
    <name type="synonym">Azalea mollis</name>
    <dbReference type="NCBI Taxonomy" id="49168"/>
    <lineage>
        <taxon>Eukaryota</taxon>
        <taxon>Viridiplantae</taxon>
        <taxon>Streptophyta</taxon>
        <taxon>Embryophyta</taxon>
        <taxon>Tracheophyta</taxon>
        <taxon>Spermatophyta</taxon>
        <taxon>Magnoliopsida</taxon>
        <taxon>eudicotyledons</taxon>
        <taxon>Gunneridae</taxon>
        <taxon>Pentapetalae</taxon>
        <taxon>asterids</taxon>
        <taxon>Ericales</taxon>
        <taxon>Ericaceae</taxon>
        <taxon>Ericoideae</taxon>
        <taxon>Rhodoreae</taxon>
        <taxon>Rhododendron</taxon>
    </lineage>
</organism>
<evidence type="ECO:0000313" key="1">
    <source>
        <dbReference type="EMBL" id="KAI8567935.1"/>
    </source>
</evidence>
<gene>
    <name evidence="1" type="ORF">RHMOL_Rhmol02G0159800</name>
</gene>
<reference evidence="1" key="1">
    <citation type="submission" date="2022-02" db="EMBL/GenBank/DDBJ databases">
        <title>Plant Genome Project.</title>
        <authorList>
            <person name="Zhang R.-G."/>
        </authorList>
    </citation>
    <scope>NUCLEOTIDE SEQUENCE</scope>
    <source>
        <strain evidence="1">AT1</strain>
    </source>
</reference>
<sequence>MTDDAADIEKLYEYGERLSEAKDKSEHVEDYRSIIKAAGSDSIKAMQLAAQLIPRFFKFFPELSDSAVDSHIDLCEADELGFDMFSLNSLPTYHGL</sequence>
<dbReference type="Proteomes" id="UP001062846">
    <property type="component" value="Chromosome 2"/>
</dbReference>
<proteinExistence type="predicted"/>
<keyword evidence="2" id="KW-1185">Reference proteome</keyword>
<dbReference type="EMBL" id="CM046389">
    <property type="protein sequence ID" value="KAI8567935.1"/>
    <property type="molecule type" value="Genomic_DNA"/>
</dbReference>
<accession>A0ACC0PQG3</accession>
<protein>
    <submittedName>
        <fullName evidence="1">Uncharacterized protein</fullName>
    </submittedName>
</protein>
<name>A0ACC0PQG3_RHOML</name>